<organism evidence="2 3">
    <name type="scientific">Dryococelus australis</name>
    <dbReference type="NCBI Taxonomy" id="614101"/>
    <lineage>
        <taxon>Eukaryota</taxon>
        <taxon>Metazoa</taxon>
        <taxon>Ecdysozoa</taxon>
        <taxon>Arthropoda</taxon>
        <taxon>Hexapoda</taxon>
        <taxon>Insecta</taxon>
        <taxon>Pterygota</taxon>
        <taxon>Neoptera</taxon>
        <taxon>Polyneoptera</taxon>
        <taxon>Phasmatodea</taxon>
        <taxon>Verophasmatodea</taxon>
        <taxon>Anareolatae</taxon>
        <taxon>Phasmatidae</taxon>
        <taxon>Eurycanthinae</taxon>
        <taxon>Dryococelus</taxon>
    </lineage>
</organism>
<accession>A0ABQ9GPF8</accession>
<comment type="caution">
    <text evidence="2">The sequence shown here is derived from an EMBL/GenBank/DDBJ whole genome shotgun (WGS) entry which is preliminary data.</text>
</comment>
<dbReference type="EMBL" id="JARBHB010000010">
    <property type="protein sequence ID" value="KAJ8873931.1"/>
    <property type="molecule type" value="Genomic_DNA"/>
</dbReference>
<protein>
    <submittedName>
        <fullName evidence="2">Uncharacterized protein</fullName>
    </submittedName>
</protein>
<evidence type="ECO:0000313" key="3">
    <source>
        <dbReference type="Proteomes" id="UP001159363"/>
    </source>
</evidence>
<reference evidence="2 3" key="1">
    <citation type="submission" date="2023-02" db="EMBL/GenBank/DDBJ databases">
        <title>LHISI_Scaffold_Assembly.</title>
        <authorList>
            <person name="Stuart O.P."/>
            <person name="Cleave R."/>
            <person name="Magrath M.J.L."/>
            <person name="Mikheyev A.S."/>
        </authorList>
    </citation>
    <scope>NUCLEOTIDE SEQUENCE [LARGE SCALE GENOMIC DNA]</scope>
    <source>
        <strain evidence="2">Daus_M_001</strain>
        <tissue evidence="2">Leg muscle</tissue>
    </source>
</reference>
<proteinExistence type="predicted"/>
<evidence type="ECO:0000256" key="1">
    <source>
        <dbReference type="SAM" id="MobiDB-lite"/>
    </source>
</evidence>
<keyword evidence="3" id="KW-1185">Reference proteome</keyword>
<feature type="region of interest" description="Disordered" evidence="1">
    <location>
        <begin position="366"/>
        <end position="391"/>
    </location>
</feature>
<gene>
    <name evidence="2" type="ORF">PR048_024768</name>
</gene>
<name>A0ABQ9GPF8_9NEOP</name>
<evidence type="ECO:0000313" key="2">
    <source>
        <dbReference type="EMBL" id="KAJ8873931.1"/>
    </source>
</evidence>
<sequence>MKSHRRKHERNLRTLMSWTVTVHQKREVPQLLHAYFVTVSTANLLLVKTGFSAPCASNGPIKNAVAMKKKKTISSVIFALARPDVTTNIDHIILAKTSSMWARGPRRGFTGYDETMHSIVQVADSVMRHTPPCFLRTGFDSRWGRTPKFSYLGIVPDDAACRRVFSKISRFIRPCNPALLHTSLASPSSALKTSMLRAARISSLARSYNRTRRSVSVWVGWLTVLQTSLDHNPYYGTRYLLPCKSAIGSESSRACLINWDPFAKSTSVCTCLTSILSSNESAKFSYPYPYVFKRRRICRPDSSFDGVWHDVEESILRQAHAVQAPWSAGSLWMWCHGSAAARRHIRRSSLTAKSFWQHSTGTYAAAGMKGRGNGRSPRKPGTFPTWENPGVARPGINPGSPLWEASRLTAHPPQPLLLIGASDIPNDVGSKRVVERTPFKTTQHFPMNTCPKVYSFRATELPTLYHT</sequence>
<dbReference type="Proteomes" id="UP001159363">
    <property type="component" value="Chromosome 9"/>
</dbReference>